<gene>
    <name evidence="2" type="ORF">P4G45_06300</name>
    <name evidence="3" type="ORF">P8936_06530</name>
</gene>
<sequence length="222" mass="24754">MTNQVKQPQTDEQLRDVVLREIEWEPAIVSRDISVKVKDGVVLLTGFVHSYPEKFAAERAAKSVYGVSSIANDIEVKPAPSRTDPEIARDVSMALKMHALVPDDRIKATVRDGFVTLEGNVEWNYQRSNAESAAHTVTGIRGIVNDIRIKPAVSKAIVKEKIEDALRRSAEVDARRIYVSTHDNRVELNGYVRSWLERDEVERAAWAAPGVSQVVDNLVVSP</sequence>
<evidence type="ECO:0000259" key="1">
    <source>
        <dbReference type="PROSITE" id="PS50914"/>
    </source>
</evidence>
<dbReference type="AlphaFoldDB" id="A0AAU7DC51"/>
<dbReference type="SMART" id="SM00749">
    <property type="entry name" value="BON"/>
    <property type="match status" value="3"/>
</dbReference>
<proteinExistence type="predicted"/>
<dbReference type="EMBL" id="CP121195">
    <property type="protein sequence ID" value="XBH14808.1"/>
    <property type="molecule type" value="Genomic_DNA"/>
</dbReference>
<reference evidence="3" key="1">
    <citation type="submission" date="2023-03" db="EMBL/GenBank/DDBJ databases">
        <title>Edaphobacter sp.</title>
        <authorList>
            <person name="Huber K.J."/>
            <person name="Papendorf J."/>
            <person name="Pilke C."/>
            <person name="Bunk B."/>
            <person name="Sproeer C."/>
            <person name="Pester M."/>
        </authorList>
    </citation>
    <scope>NUCLEOTIDE SEQUENCE</scope>
    <source>
        <strain evidence="2">DSM 109919</strain>
        <strain evidence="3">DSM 109920</strain>
    </source>
</reference>
<protein>
    <submittedName>
        <fullName evidence="3">BON domain-containing protein</fullName>
    </submittedName>
</protein>
<accession>A0AAU7D2G8</accession>
<dbReference type="Gene3D" id="3.30.1340.30">
    <property type="match status" value="3"/>
</dbReference>
<evidence type="ECO:0000313" key="2">
    <source>
        <dbReference type="EMBL" id="XBH11330.1"/>
    </source>
</evidence>
<dbReference type="Pfam" id="PF04972">
    <property type="entry name" value="BON"/>
    <property type="match status" value="3"/>
</dbReference>
<accession>A0AAU7DC51</accession>
<organism evidence="3">
    <name type="scientific">Edaphobacter paludis</name>
    <dbReference type="NCBI Taxonomy" id="3035702"/>
    <lineage>
        <taxon>Bacteria</taxon>
        <taxon>Pseudomonadati</taxon>
        <taxon>Acidobacteriota</taxon>
        <taxon>Terriglobia</taxon>
        <taxon>Terriglobales</taxon>
        <taxon>Acidobacteriaceae</taxon>
        <taxon>Edaphobacter</taxon>
    </lineage>
</organism>
<dbReference type="PROSITE" id="PS50914">
    <property type="entry name" value="BON"/>
    <property type="match status" value="3"/>
</dbReference>
<dbReference type="PANTHER" id="PTHR34606">
    <property type="entry name" value="BON DOMAIN-CONTAINING PROTEIN"/>
    <property type="match status" value="1"/>
</dbReference>
<name>A0AAU7DC51_9BACT</name>
<dbReference type="EMBL" id="CP121194">
    <property type="protein sequence ID" value="XBH11330.1"/>
    <property type="molecule type" value="Genomic_DNA"/>
</dbReference>
<feature type="domain" description="BON" evidence="1">
    <location>
        <begin position="83"/>
        <end position="151"/>
    </location>
</feature>
<feature type="domain" description="BON" evidence="1">
    <location>
        <begin position="10"/>
        <end position="78"/>
    </location>
</feature>
<dbReference type="KEGG" id="epl:P4G45_06300"/>
<dbReference type="InterPro" id="IPR007055">
    <property type="entry name" value="BON_dom"/>
</dbReference>
<dbReference type="RefSeq" id="WP_348268820.1">
    <property type="nucleotide sequence ID" value="NZ_CP121194.1"/>
</dbReference>
<dbReference type="InterPro" id="IPR051686">
    <property type="entry name" value="Lipoprotein_DolP"/>
</dbReference>
<dbReference type="PANTHER" id="PTHR34606:SF15">
    <property type="entry name" value="BON DOMAIN-CONTAINING PROTEIN"/>
    <property type="match status" value="1"/>
</dbReference>
<feature type="domain" description="BON" evidence="1">
    <location>
        <begin position="154"/>
        <end position="222"/>
    </location>
</feature>
<evidence type="ECO:0000313" key="3">
    <source>
        <dbReference type="EMBL" id="XBH14808.1"/>
    </source>
</evidence>
<dbReference type="InterPro" id="IPR014004">
    <property type="entry name" value="Transpt-assoc_nodulatn_dom_bac"/>
</dbReference>